<dbReference type="AlphaFoldDB" id="A0AB39R671"/>
<reference evidence="1" key="1">
    <citation type="submission" date="2024-07" db="EMBL/GenBank/DDBJ databases">
        <authorList>
            <person name="Yu S.T."/>
        </authorList>
    </citation>
    <scope>NUCLEOTIDE SEQUENCE</scope>
    <source>
        <strain evidence="1">R39</strain>
        <plasmid evidence="1">unnamed1</plasmid>
    </source>
</reference>
<gene>
    <name evidence="1" type="ORF">AB5J52_48875</name>
</gene>
<organism evidence="1">
    <name type="scientific">Streptomyces sp. R39</name>
    <dbReference type="NCBI Taxonomy" id="3238631"/>
    <lineage>
        <taxon>Bacteria</taxon>
        <taxon>Bacillati</taxon>
        <taxon>Actinomycetota</taxon>
        <taxon>Actinomycetes</taxon>
        <taxon>Kitasatosporales</taxon>
        <taxon>Streptomycetaceae</taxon>
        <taxon>Streptomyces</taxon>
    </lineage>
</organism>
<dbReference type="EMBL" id="CP163442">
    <property type="protein sequence ID" value="XDQ50043.1"/>
    <property type="molecule type" value="Genomic_DNA"/>
</dbReference>
<accession>A0AB39R671</accession>
<keyword evidence="1" id="KW-0614">Plasmid</keyword>
<geneLocation type="plasmid" evidence="1">
    <name>unnamed1</name>
</geneLocation>
<proteinExistence type="predicted"/>
<evidence type="ECO:0000313" key="1">
    <source>
        <dbReference type="EMBL" id="XDQ50043.1"/>
    </source>
</evidence>
<dbReference type="RefSeq" id="WP_369228568.1">
    <property type="nucleotide sequence ID" value="NZ_CP163442.1"/>
</dbReference>
<name>A0AB39R671_9ACTN</name>
<protein>
    <submittedName>
        <fullName evidence="1">Uncharacterized protein</fullName>
    </submittedName>
</protein>
<sequence length="314" mass="34119">MTRRFENAGLVLGPVGGRSAGLCRFAGRSGAEQNTTALAVVDAALAIAEQVEGVEDVWELLGLWKAAHVWGHPTVPDVELPRLSEANTAVAGRLQNLLERLAPEQLRELGIALSVDHDMVALALELVEETAAGRREFQASTMAEFEAENRQTEDRIGDAVDVLLLDAPGDWPPLQRAALALALVWDLADLIAYAARLSVVDVLPAALLWQAPGADHMCASARVPVPGTDLLVWAQIDPAPFDGRPLWSQAATVGLWRWSLDWERTDGSKVYYTGGRSPSRAAARWEAQWATQELLNDPHRARSPMTGDPLIIPR</sequence>